<reference evidence="2" key="1">
    <citation type="journal article" date="2021" name="PeerJ">
        <title>Extensive microbial diversity within the chicken gut microbiome revealed by metagenomics and culture.</title>
        <authorList>
            <person name="Gilroy R."/>
            <person name="Ravi A."/>
            <person name="Getino M."/>
            <person name="Pursley I."/>
            <person name="Horton D.L."/>
            <person name="Alikhan N.F."/>
            <person name="Baker D."/>
            <person name="Gharbi K."/>
            <person name="Hall N."/>
            <person name="Watson M."/>
            <person name="Adriaenssens E.M."/>
            <person name="Foster-Nyarko E."/>
            <person name="Jarju S."/>
            <person name="Secka A."/>
            <person name="Antonio M."/>
            <person name="Oren A."/>
            <person name="Chaudhuri R.R."/>
            <person name="La Ragione R."/>
            <person name="Hildebrand F."/>
            <person name="Pallen M.J."/>
        </authorList>
    </citation>
    <scope>NUCLEOTIDE SEQUENCE</scope>
    <source>
        <strain evidence="2">1647</strain>
    </source>
</reference>
<name>A0A921GPL6_9MICO</name>
<gene>
    <name evidence="2" type="ORF">K8W24_08930</name>
</gene>
<protein>
    <recommendedName>
        <fullName evidence="4">Secreted protein</fullName>
    </recommendedName>
</protein>
<evidence type="ECO:0000313" key="3">
    <source>
        <dbReference type="Proteomes" id="UP000775129"/>
    </source>
</evidence>
<evidence type="ECO:0008006" key="4">
    <source>
        <dbReference type="Google" id="ProtNLM"/>
    </source>
</evidence>
<sequence>MGEDRRSATRRGRRAALALGAALLMTACSSGALEPVPLEDARSQYEESLRPLQQAMLSDPGFTWSQAGAESFLEEDGVCRWSPGDSVAPVGIPEDDPSWSGRAEAVDEVLAPHGFDAVGDAGRRSGAPAYGFDTTRPDGARLQLYSVPGQTVIRLSGVPVEPSECDG</sequence>
<feature type="chain" id="PRO_5037542041" description="Secreted protein" evidence="1">
    <location>
        <begin position="33"/>
        <end position="167"/>
    </location>
</feature>
<accession>A0A921GPL6</accession>
<evidence type="ECO:0000313" key="2">
    <source>
        <dbReference type="EMBL" id="HJF49904.1"/>
    </source>
</evidence>
<feature type="signal peptide" evidence="1">
    <location>
        <begin position="1"/>
        <end position="32"/>
    </location>
</feature>
<comment type="caution">
    <text evidence="2">The sequence shown here is derived from an EMBL/GenBank/DDBJ whole genome shotgun (WGS) entry which is preliminary data.</text>
</comment>
<keyword evidence="1" id="KW-0732">Signal</keyword>
<dbReference type="Proteomes" id="UP000775129">
    <property type="component" value="Unassembled WGS sequence"/>
</dbReference>
<dbReference type="PROSITE" id="PS51257">
    <property type="entry name" value="PROKAR_LIPOPROTEIN"/>
    <property type="match status" value="1"/>
</dbReference>
<organism evidence="2 3">
    <name type="scientific">Brachybacterium paraconglomeratum</name>
    <dbReference type="NCBI Taxonomy" id="173362"/>
    <lineage>
        <taxon>Bacteria</taxon>
        <taxon>Bacillati</taxon>
        <taxon>Actinomycetota</taxon>
        <taxon>Actinomycetes</taxon>
        <taxon>Micrococcales</taxon>
        <taxon>Dermabacteraceae</taxon>
        <taxon>Brachybacterium</taxon>
    </lineage>
</organism>
<dbReference type="AlphaFoldDB" id="A0A921GPL6"/>
<reference evidence="2" key="2">
    <citation type="submission" date="2021-09" db="EMBL/GenBank/DDBJ databases">
        <authorList>
            <person name="Gilroy R."/>
        </authorList>
    </citation>
    <scope>NUCLEOTIDE SEQUENCE</scope>
    <source>
        <strain evidence="2">1647</strain>
    </source>
</reference>
<evidence type="ECO:0000256" key="1">
    <source>
        <dbReference type="SAM" id="SignalP"/>
    </source>
</evidence>
<dbReference type="EMBL" id="DYWO01000261">
    <property type="protein sequence ID" value="HJF49904.1"/>
    <property type="molecule type" value="Genomic_DNA"/>
</dbReference>
<proteinExistence type="predicted"/>